<sequence>MFEEFLDSKEKKVFIYTSTQAAMGYSKLRGKPMDETSVCEPSFEYGKTKLETEKKLQEMMDNYMLKSGSPKHLYILRLTGVTGRNDTYAAFELIQASAFGQSMTMKEAIDCTCEATGWPRPLFSIPLPWFRVFIEYVSPIINWTRSTIFGFGRASFLFAPETIDCMEQNHSFSSEKAMTELGYSPMSTREAFLTSISEHTNRLPSKRSIKILQFGFLLMSAYLILRTVKLIL</sequence>
<reference evidence="1 2" key="1">
    <citation type="journal article" date="2010" name="Cell">
        <title>The genome of Naegleria gruberi illuminates early eukaryotic versatility.</title>
        <authorList>
            <person name="Fritz-Laylin L.K."/>
            <person name="Prochnik S.E."/>
            <person name="Ginger M.L."/>
            <person name="Dacks J.B."/>
            <person name="Carpenter M.L."/>
            <person name="Field M.C."/>
            <person name="Kuo A."/>
            <person name="Paredez A."/>
            <person name="Chapman J."/>
            <person name="Pham J."/>
            <person name="Shu S."/>
            <person name="Neupane R."/>
            <person name="Cipriano M."/>
            <person name="Mancuso J."/>
            <person name="Tu H."/>
            <person name="Salamov A."/>
            <person name="Lindquist E."/>
            <person name="Shapiro H."/>
            <person name="Lucas S."/>
            <person name="Grigoriev I.V."/>
            <person name="Cande W.Z."/>
            <person name="Fulton C."/>
            <person name="Rokhsar D.S."/>
            <person name="Dawson S.C."/>
        </authorList>
    </citation>
    <scope>NUCLEOTIDE SEQUENCE [LARGE SCALE GENOMIC DNA]</scope>
    <source>
        <strain evidence="1 2">NEG-M</strain>
    </source>
</reference>
<name>D2V946_NAEGR</name>
<dbReference type="InParanoid" id="D2V946"/>
<dbReference type="Proteomes" id="UP000006671">
    <property type="component" value="Unassembled WGS sequence"/>
</dbReference>
<dbReference type="KEGG" id="ngr:NAEGRDRAFT_65561"/>
<proteinExistence type="predicted"/>
<dbReference type="RefSeq" id="XP_002679391.1">
    <property type="nucleotide sequence ID" value="XM_002679345.1"/>
</dbReference>
<keyword evidence="2" id="KW-1185">Reference proteome</keyword>
<accession>D2V946</accession>
<protein>
    <submittedName>
        <fullName evidence="1">Predicted protein</fullName>
    </submittedName>
</protein>
<dbReference type="GeneID" id="8859605"/>
<dbReference type="VEuPathDB" id="AmoebaDB:NAEGRDRAFT_65561"/>
<dbReference type="SUPFAM" id="SSF51735">
    <property type="entry name" value="NAD(P)-binding Rossmann-fold domains"/>
    <property type="match status" value="1"/>
</dbReference>
<evidence type="ECO:0000313" key="1">
    <source>
        <dbReference type="EMBL" id="EFC46647.1"/>
    </source>
</evidence>
<dbReference type="OrthoDB" id="2735536at2759"/>
<organism evidence="2">
    <name type="scientific">Naegleria gruberi</name>
    <name type="common">Amoeba</name>
    <dbReference type="NCBI Taxonomy" id="5762"/>
    <lineage>
        <taxon>Eukaryota</taxon>
        <taxon>Discoba</taxon>
        <taxon>Heterolobosea</taxon>
        <taxon>Tetramitia</taxon>
        <taxon>Eutetramitia</taxon>
        <taxon>Vahlkampfiidae</taxon>
        <taxon>Naegleria</taxon>
    </lineage>
</organism>
<gene>
    <name evidence="1" type="ORF">NAEGRDRAFT_65561</name>
</gene>
<dbReference type="EMBL" id="GG738858">
    <property type="protein sequence ID" value="EFC46647.1"/>
    <property type="molecule type" value="Genomic_DNA"/>
</dbReference>
<dbReference type="AlphaFoldDB" id="D2V946"/>
<evidence type="ECO:0000313" key="2">
    <source>
        <dbReference type="Proteomes" id="UP000006671"/>
    </source>
</evidence>
<dbReference type="Gene3D" id="3.40.50.720">
    <property type="entry name" value="NAD(P)-binding Rossmann-like Domain"/>
    <property type="match status" value="2"/>
</dbReference>
<dbReference type="InterPro" id="IPR036291">
    <property type="entry name" value="NAD(P)-bd_dom_sf"/>
</dbReference>